<reference evidence="2" key="1">
    <citation type="submission" date="2022-08" db="EMBL/GenBank/DDBJ databases">
        <title>Genomic analyses of the natural microbiome of Caenorhabditis elegans.</title>
        <authorList>
            <person name="Samuel B."/>
        </authorList>
    </citation>
    <scope>NUCLEOTIDE SEQUENCE</scope>
    <source>
        <strain evidence="2">BIGb0277</strain>
    </source>
</reference>
<comment type="caution">
    <text evidence="2">The sequence shown here is derived from an EMBL/GenBank/DDBJ whole genome shotgun (WGS) entry which is preliminary data.</text>
</comment>
<proteinExistence type="predicted"/>
<feature type="region of interest" description="Disordered" evidence="1">
    <location>
        <begin position="228"/>
        <end position="253"/>
    </location>
</feature>
<dbReference type="Proteomes" id="UP001320691">
    <property type="component" value="Unassembled WGS sequence"/>
</dbReference>
<gene>
    <name evidence="2" type="ORF">M2412_002769</name>
</gene>
<protein>
    <submittedName>
        <fullName evidence="2">Uncharacterized protein</fullName>
    </submittedName>
</protein>
<dbReference type="Gene3D" id="1.10.30.50">
    <property type="match status" value="1"/>
</dbReference>
<name>A0AAW5PKD9_9GAMM</name>
<evidence type="ECO:0000313" key="2">
    <source>
        <dbReference type="EMBL" id="MCS4280775.1"/>
    </source>
</evidence>
<evidence type="ECO:0000313" key="3">
    <source>
        <dbReference type="Proteomes" id="UP001320691"/>
    </source>
</evidence>
<dbReference type="AlphaFoldDB" id="A0AAW5PKD9"/>
<accession>A0AAW5PKD9</accession>
<organism evidence="2 3">
    <name type="scientific">Stenotrophomonas rhizophila</name>
    <dbReference type="NCBI Taxonomy" id="216778"/>
    <lineage>
        <taxon>Bacteria</taxon>
        <taxon>Pseudomonadati</taxon>
        <taxon>Pseudomonadota</taxon>
        <taxon>Gammaproteobacteria</taxon>
        <taxon>Lysobacterales</taxon>
        <taxon>Lysobacteraceae</taxon>
        <taxon>Stenotrophomonas</taxon>
    </lineage>
</organism>
<dbReference type="EMBL" id="JANUEK010000006">
    <property type="protein sequence ID" value="MCS4280775.1"/>
    <property type="molecule type" value="Genomic_DNA"/>
</dbReference>
<evidence type="ECO:0000256" key="1">
    <source>
        <dbReference type="SAM" id="MobiDB-lite"/>
    </source>
</evidence>
<sequence length="265" mass="29250">MEREDHRCQGLQHGWASPLDSSKQACSVASTTEAQGRLDQTGECIENTWSDSVMDVMPFLQAIAQAETPPRAPNNGWRHGAGRAASGNTCAFCTSALDLASPQSWRLIALVPLELGGPPHISDNWVPSCRRCAATRGMRDVVSWMEWHASFDPAVVSALLEQRTAALLFAENHFTALLRYSNRHRHLSSLASRFSHPRFLVHAWSGPRYTALPARRRAKRWISDSRSGIHSRSSCHAHRATFSTPSTEKAPPGYNRIAATEARSG</sequence>